<dbReference type="SUPFAM" id="SSF53383">
    <property type="entry name" value="PLP-dependent transferases"/>
    <property type="match status" value="1"/>
</dbReference>
<gene>
    <name evidence="9" type="ORF">GCM10007884_11070</name>
    <name evidence="10" type="ORF">GGR33_001038</name>
</gene>
<evidence type="ECO:0000313" key="10">
    <source>
        <dbReference type="EMBL" id="MBB3901552.1"/>
    </source>
</evidence>
<comment type="similarity">
    <text evidence="2 7">Belongs to the class-I pyridoxal-phosphate-dependent aminotransferase family.</text>
</comment>
<evidence type="ECO:0000259" key="8">
    <source>
        <dbReference type="Pfam" id="PF00155"/>
    </source>
</evidence>
<reference evidence="9" key="1">
    <citation type="journal article" date="2014" name="Int. J. Syst. Evol. Microbiol.">
        <title>Complete genome of a new Firmicutes species belonging to the dominant human colonic microbiota ('Ruminococcus bicirculans') reveals two chromosomes and a selective capacity to utilize plant glucans.</title>
        <authorList>
            <consortium name="NISC Comparative Sequencing Program"/>
            <person name="Wegmann U."/>
            <person name="Louis P."/>
            <person name="Goesmann A."/>
            <person name="Henrissat B."/>
            <person name="Duncan S.H."/>
            <person name="Flint H.J."/>
        </authorList>
    </citation>
    <scope>NUCLEOTIDE SEQUENCE</scope>
    <source>
        <strain evidence="9">NBRC 107710</strain>
    </source>
</reference>
<keyword evidence="3 7" id="KW-0032">Aminotransferase</keyword>
<keyword evidence="4 7" id="KW-0808">Transferase</keyword>
<reference evidence="12" key="2">
    <citation type="journal article" date="2019" name="Int. J. Syst. Evol. Microbiol.">
        <title>The Global Catalogue of Microorganisms (GCM) 10K type strain sequencing project: providing services to taxonomists for standard genome sequencing and annotation.</title>
        <authorList>
            <consortium name="The Broad Institute Genomics Platform"/>
            <consortium name="The Broad Institute Genome Sequencing Center for Infectious Disease"/>
            <person name="Wu L."/>
            <person name="Ma J."/>
        </authorList>
    </citation>
    <scope>NUCLEOTIDE SEQUENCE [LARGE SCALE GENOMIC DNA]</scope>
    <source>
        <strain evidence="12">NBRC 107710</strain>
    </source>
</reference>
<comment type="caution">
    <text evidence="10">The sequence shown here is derived from an EMBL/GenBank/DDBJ whole genome shotgun (WGS) entry which is preliminary data.</text>
</comment>
<dbReference type="CDD" id="cd00609">
    <property type="entry name" value="AAT_like"/>
    <property type="match status" value="1"/>
</dbReference>
<dbReference type="GO" id="GO:0030170">
    <property type="term" value="F:pyridoxal phosphate binding"/>
    <property type="evidence" value="ECO:0007669"/>
    <property type="project" value="InterPro"/>
</dbReference>
<dbReference type="AlphaFoldDB" id="A0A7W6F5N8"/>
<dbReference type="RefSeq" id="WP_183502596.1">
    <property type="nucleotide sequence ID" value="NZ_BSPG01000003.1"/>
</dbReference>
<dbReference type="Pfam" id="PF00155">
    <property type="entry name" value="Aminotran_1_2"/>
    <property type="match status" value="1"/>
</dbReference>
<evidence type="ECO:0000256" key="3">
    <source>
        <dbReference type="ARBA" id="ARBA00022576"/>
    </source>
</evidence>
<evidence type="ECO:0000256" key="6">
    <source>
        <dbReference type="ARBA" id="ARBA00049185"/>
    </source>
</evidence>
<comment type="cofactor">
    <cofactor evidence="1 7">
        <name>pyridoxal 5'-phosphate</name>
        <dbReference type="ChEBI" id="CHEBI:597326"/>
    </cofactor>
</comment>
<protein>
    <recommendedName>
        <fullName evidence="7">Aminotransferase</fullName>
        <ecNumber evidence="7">2.6.1.-</ecNumber>
    </recommendedName>
</protein>
<evidence type="ECO:0000313" key="12">
    <source>
        <dbReference type="Proteomes" id="UP001156881"/>
    </source>
</evidence>
<evidence type="ECO:0000256" key="5">
    <source>
        <dbReference type="ARBA" id="ARBA00022898"/>
    </source>
</evidence>
<dbReference type="PROSITE" id="PS00105">
    <property type="entry name" value="AA_TRANSFER_CLASS_1"/>
    <property type="match status" value="1"/>
</dbReference>
<dbReference type="InterPro" id="IPR015422">
    <property type="entry name" value="PyrdxlP-dep_Trfase_small"/>
</dbReference>
<evidence type="ECO:0000313" key="11">
    <source>
        <dbReference type="Proteomes" id="UP000517759"/>
    </source>
</evidence>
<sequence>MPHVVPAFDRIGEENAFAVLARAGALAAEGRDIVNLGIGQPDMPTPAHIVEAGIKALRDGHHGYTPAVGILPLREAVAADILRRHQVTVSPDSVMIVPGGKVTMFMAILMFGEPGVEILYPDPGFPIYRSMIEFTGATPVPVPIREENGFAFSAEETLALLTPKTRLLIVNSPANPTGGVTPKAEIDALVAGLAAHPDLAVMSDEIYGTMTYDEEQHHSLLKYDEIRDRLIYLDGASKTYAMTGWRLGWSVWPKKLYEAARKLAVNAHSCVNASTQWAGVAALNGPQDCVAEMVAEFDKRRKIVVDGLNALPNVSCISPKGAFYAFPNVSKTGWKAKKLASALLEDAGVAVIGGPDFGVCAEGYIRLSYANSAENIRRALERINDFLSQARPDPA</sequence>
<keyword evidence="5" id="KW-0663">Pyridoxal phosphate</keyword>
<dbReference type="Gene3D" id="3.40.640.10">
    <property type="entry name" value="Type I PLP-dependent aspartate aminotransferase-like (Major domain)"/>
    <property type="match status" value="1"/>
</dbReference>
<feature type="domain" description="Aminotransferase class I/classII large" evidence="8">
    <location>
        <begin position="32"/>
        <end position="383"/>
    </location>
</feature>
<dbReference type="GO" id="GO:0004069">
    <property type="term" value="F:L-aspartate:2-oxoglutarate aminotransferase activity"/>
    <property type="evidence" value="ECO:0007669"/>
    <property type="project" value="UniProtKB-EC"/>
</dbReference>
<dbReference type="PANTHER" id="PTHR46383">
    <property type="entry name" value="ASPARTATE AMINOTRANSFERASE"/>
    <property type="match status" value="1"/>
</dbReference>
<keyword evidence="12" id="KW-1185">Reference proteome</keyword>
<reference evidence="10 11" key="3">
    <citation type="submission" date="2020-08" db="EMBL/GenBank/DDBJ databases">
        <title>Genomic Encyclopedia of Type Strains, Phase IV (KMG-IV): sequencing the most valuable type-strain genomes for metagenomic binning, comparative biology and taxonomic classification.</title>
        <authorList>
            <person name="Goeker M."/>
        </authorList>
    </citation>
    <scope>NUCLEOTIDE SEQUENCE [LARGE SCALE GENOMIC DNA]</scope>
    <source>
        <strain evidence="10 11">DSM 24105</strain>
    </source>
</reference>
<dbReference type="Proteomes" id="UP001156881">
    <property type="component" value="Unassembled WGS sequence"/>
</dbReference>
<evidence type="ECO:0000256" key="2">
    <source>
        <dbReference type="ARBA" id="ARBA00007441"/>
    </source>
</evidence>
<organism evidence="10 11">
    <name type="scientific">Methylobacterium brachythecii</name>
    <dbReference type="NCBI Taxonomy" id="1176177"/>
    <lineage>
        <taxon>Bacteria</taxon>
        <taxon>Pseudomonadati</taxon>
        <taxon>Pseudomonadota</taxon>
        <taxon>Alphaproteobacteria</taxon>
        <taxon>Hyphomicrobiales</taxon>
        <taxon>Methylobacteriaceae</taxon>
        <taxon>Methylobacterium</taxon>
    </lineage>
</organism>
<evidence type="ECO:0000256" key="4">
    <source>
        <dbReference type="ARBA" id="ARBA00022679"/>
    </source>
</evidence>
<dbReference type="InterPro" id="IPR050596">
    <property type="entry name" value="AspAT/PAT-like"/>
</dbReference>
<dbReference type="EC" id="2.6.1.-" evidence="7"/>
<dbReference type="InterPro" id="IPR015424">
    <property type="entry name" value="PyrdxlP-dep_Trfase"/>
</dbReference>
<evidence type="ECO:0000256" key="7">
    <source>
        <dbReference type="RuleBase" id="RU000481"/>
    </source>
</evidence>
<dbReference type="EMBL" id="JACIDN010000002">
    <property type="protein sequence ID" value="MBB3901552.1"/>
    <property type="molecule type" value="Genomic_DNA"/>
</dbReference>
<dbReference type="PANTHER" id="PTHR46383:SF1">
    <property type="entry name" value="ASPARTATE AMINOTRANSFERASE"/>
    <property type="match status" value="1"/>
</dbReference>
<comment type="catalytic activity">
    <reaction evidence="6">
        <text>L-aspartate + 2-oxoglutarate = oxaloacetate + L-glutamate</text>
        <dbReference type="Rhea" id="RHEA:21824"/>
        <dbReference type="ChEBI" id="CHEBI:16452"/>
        <dbReference type="ChEBI" id="CHEBI:16810"/>
        <dbReference type="ChEBI" id="CHEBI:29985"/>
        <dbReference type="ChEBI" id="CHEBI:29991"/>
        <dbReference type="EC" id="2.6.1.1"/>
    </reaction>
</comment>
<proteinExistence type="inferred from homology"/>
<name>A0A7W6F5N8_9HYPH</name>
<evidence type="ECO:0000313" key="9">
    <source>
        <dbReference type="EMBL" id="GLS43122.1"/>
    </source>
</evidence>
<dbReference type="InterPro" id="IPR004839">
    <property type="entry name" value="Aminotransferase_I/II_large"/>
</dbReference>
<dbReference type="GO" id="GO:0006520">
    <property type="term" value="P:amino acid metabolic process"/>
    <property type="evidence" value="ECO:0007669"/>
    <property type="project" value="InterPro"/>
</dbReference>
<accession>A0A7W6F5N8</accession>
<reference evidence="9" key="4">
    <citation type="submission" date="2023-01" db="EMBL/GenBank/DDBJ databases">
        <title>Draft genome sequence of Methylobacterium brachythecii strain NBRC 107710.</title>
        <authorList>
            <person name="Sun Q."/>
            <person name="Mori K."/>
        </authorList>
    </citation>
    <scope>NUCLEOTIDE SEQUENCE</scope>
    <source>
        <strain evidence="9">NBRC 107710</strain>
    </source>
</reference>
<evidence type="ECO:0000256" key="1">
    <source>
        <dbReference type="ARBA" id="ARBA00001933"/>
    </source>
</evidence>
<dbReference type="EMBL" id="BSPG01000003">
    <property type="protein sequence ID" value="GLS43122.1"/>
    <property type="molecule type" value="Genomic_DNA"/>
</dbReference>
<dbReference type="InterPro" id="IPR015421">
    <property type="entry name" value="PyrdxlP-dep_Trfase_major"/>
</dbReference>
<dbReference type="InterPro" id="IPR004838">
    <property type="entry name" value="NHTrfase_class1_PyrdxlP-BS"/>
</dbReference>
<dbReference type="Gene3D" id="3.90.1150.10">
    <property type="entry name" value="Aspartate Aminotransferase, domain 1"/>
    <property type="match status" value="1"/>
</dbReference>
<dbReference type="Proteomes" id="UP000517759">
    <property type="component" value="Unassembled WGS sequence"/>
</dbReference>